<evidence type="ECO:0000256" key="1">
    <source>
        <dbReference type="ARBA" id="ARBA00004906"/>
    </source>
</evidence>
<sequence length="303" mass="33154">MKKFLAANTRSTKEQECSETQVQELHPRPAMAAGAKITARYIPEDHKEVAELSDAVLVLKNERLPVNSGILSMQSRVFCRLIVDTKNDRKAQADGKLAISLDASVTLEDAVLMLSFVYGKRTDMNTAEEAYRMIVLAGKYDIPNLMRISIAKIRELAPGLHFVAPGHGDKHMEAVRWLAVADRLDAMDDLRTECLYNILRDLVLSSRPSSSEEIQSALKSLDSHGVTASAIGVVTAALAEWGRYLYESSRNRSADDMAEVLSTSKSYFCGLLTTARAVRSPPPSLIKSSLPVSLALFAAATAI</sequence>
<dbReference type="SUPFAM" id="SSF54695">
    <property type="entry name" value="POZ domain"/>
    <property type="match status" value="1"/>
</dbReference>
<organism evidence="3 4">
    <name type="scientific">Ostreobium quekettii</name>
    <dbReference type="NCBI Taxonomy" id="121088"/>
    <lineage>
        <taxon>Eukaryota</taxon>
        <taxon>Viridiplantae</taxon>
        <taxon>Chlorophyta</taxon>
        <taxon>core chlorophytes</taxon>
        <taxon>Ulvophyceae</taxon>
        <taxon>TCBD clade</taxon>
        <taxon>Bryopsidales</taxon>
        <taxon>Ostreobineae</taxon>
        <taxon>Ostreobiaceae</taxon>
        <taxon>Ostreobium</taxon>
    </lineage>
</organism>
<dbReference type="AlphaFoldDB" id="A0A8S1JFP7"/>
<dbReference type="OrthoDB" id="578581at2759"/>
<dbReference type="SMART" id="SM00225">
    <property type="entry name" value="BTB"/>
    <property type="match status" value="1"/>
</dbReference>
<reference evidence="3" key="1">
    <citation type="submission" date="2020-12" db="EMBL/GenBank/DDBJ databases">
        <authorList>
            <person name="Iha C."/>
        </authorList>
    </citation>
    <scope>NUCLEOTIDE SEQUENCE</scope>
</reference>
<comment type="pathway">
    <text evidence="1">Protein modification; protein ubiquitination.</text>
</comment>
<evidence type="ECO:0000259" key="2">
    <source>
        <dbReference type="PROSITE" id="PS50097"/>
    </source>
</evidence>
<keyword evidence="4" id="KW-1185">Reference proteome</keyword>
<protein>
    <recommendedName>
        <fullName evidence="2">BTB domain-containing protein</fullName>
    </recommendedName>
</protein>
<accession>A0A8S1JFP7</accession>
<evidence type="ECO:0000313" key="4">
    <source>
        <dbReference type="Proteomes" id="UP000708148"/>
    </source>
</evidence>
<dbReference type="Proteomes" id="UP000708148">
    <property type="component" value="Unassembled WGS sequence"/>
</dbReference>
<dbReference type="EMBL" id="CAJHUC010001960">
    <property type="protein sequence ID" value="CAD7702818.1"/>
    <property type="molecule type" value="Genomic_DNA"/>
</dbReference>
<feature type="domain" description="BTB" evidence="2">
    <location>
        <begin position="53"/>
        <end position="126"/>
    </location>
</feature>
<name>A0A8S1JFP7_9CHLO</name>
<dbReference type="Gene3D" id="3.30.710.10">
    <property type="entry name" value="Potassium Channel Kv1.1, Chain A"/>
    <property type="match status" value="1"/>
</dbReference>
<dbReference type="InterPro" id="IPR011333">
    <property type="entry name" value="SKP1/BTB/POZ_sf"/>
</dbReference>
<gene>
    <name evidence="3" type="ORF">OSTQU699_LOCUS8175</name>
</gene>
<dbReference type="InterPro" id="IPR000210">
    <property type="entry name" value="BTB/POZ_dom"/>
</dbReference>
<comment type="caution">
    <text evidence="3">The sequence shown here is derived from an EMBL/GenBank/DDBJ whole genome shotgun (WGS) entry which is preliminary data.</text>
</comment>
<proteinExistence type="predicted"/>
<dbReference type="Pfam" id="PF00651">
    <property type="entry name" value="BTB"/>
    <property type="match status" value="1"/>
</dbReference>
<dbReference type="PROSITE" id="PS50097">
    <property type="entry name" value="BTB"/>
    <property type="match status" value="1"/>
</dbReference>
<evidence type="ECO:0000313" key="3">
    <source>
        <dbReference type="EMBL" id="CAD7702818.1"/>
    </source>
</evidence>